<dbReference type="PROSITE" id="PS50035">
    <property type="entry name" value="PLD"/>
    <property type="match status" value="2"/>
</dbReference>
<dbReference type="AlphaFoldDB" id="A0A5S3PAY6"/>
<evidence type="ECO:0000313" key="11">
    <source>
        <dbReference type="EMBL" id="TMM50611.1"/>
    </source>
</evidence>
<keyword evidence="6" id="KW-0677">Repeat</keyword>
<dbReference type="GO" id="GO:0005576">
    <property type="term" value="C:extracellular region"/>
    <property type="evidence" value="ECO:0007669"/>
    <property type="project" value="UniProtKB-SubCell"/>
</dbReference>
<comment type="caution">
    <text evidence="11">The sequence shown here is derived from an EMBL/GenBank/DDBJ whole genome shotgun (WGS) entry which is preliminary data.</text>
</comment>
<comment type="catalytic activity">
    <reaction evidence="1">
        <text>a 1,2-diacyl-sn-glycero-3-phosphocholine + H2O = a 1,2-diacyl-sn-glycero-3-phosphate + choline + H(+)</text>
        <dbReference type="Rhea" id="RHEA:14445"/>
        <dbReference type="ChEBI" id="CHEBI:15354"/>
        <dbReference type="ChEBI" id="CHEBI:15377"/>
        <dbReference type="ChEBI" id="CHEBI:15378"/>
        <dbReference type="ChEBI" id="CHEBI:57643"/>
        <dbReference type="ChEBI" id="CHEBI:58608"/>
        <dbReference type="EC" id="3.1.4.4"/>
    </reaction>
</comment>
<keyword evidence="7" id="KW-0378">Hydrolase</keyword>
<dbReference type="Proteomes" id="UP000309550">
    <property type="component" value="Unassembled WGS sequence"/>
</dbReference>
<protein>
    <recommendedName>
        <fullName evidence="4">Phospholipase D</fullName>
    </recommendedName>
    <alternativeName>
        <fullName evidence="9">Choline phosphatase</fullName>
    </alternativeName>
</protein>
<dbReference type="GO" id="GO:0009395">
    <property type="term" value="P:phospholipid catabolic process"/>
    <property type="evidence" value="ECO:0007669"/>
    <property type="project" value="TreeGrafter"/>
</dbReference>
<evidence type="ECO:0000256" key="8">
    <source>
        <dbReference type="ARBA" id="ARBA00023098"/>
    </source>
</evidence>
<comment type="subcellular location">
    <subcellularLocation>
        <location evidence="3">Secreted</location>
    </subcellularLocation>
</comment>
<evidence type="ECO:0000256" key="6">
    <source>
        <dbReference type="ARBA" id="ARBA00022737"/>
    </source>
</evidence>
<evidence type="ECO:0000256" key="1">
    <source>
        <dbReference type="ARBA" id="ARBA00000798"/>
    </source>
</evidence>
<dbReference type="PANTHER" id="PTHR18896:SF76">
    <property type="entry name" value="PHOSPHOLIPASE"/>
    <property type="match status" value="1"/>
</dbReference>
<evidence type="ECO:0000256" key="2">
    <source>
        <dbReference type="ARBA" id="ARBA00003145"/>
    </source>
</evidence>
<dbReference type="InterPro" id="IPR001736">
    <property type="entry name" value="PLipase_D/transphosphatidylase"/>
</dbReference>
<dbReference type="Gene3D" id="3.30.870.10">
    <property type="entry name" value="Endonuclease Chain A"/>
    <property type="match status" value="2"/>
</dbReference>
<sequence>MWRLAPGGPAVPNSAAAQASLRLLMGRGASQVDEVTFLITASEAFVALEHAFLDATTEIRACFRIFDLTTHLQSDRGKAVGSDWFDLIADTLRRGVEISFVLTDFDPVAIGKMHAATWQSVRLMHAAAEASGRPDLLRCTGKIHPASVGALPRMMLALKSRPMLREQLDTLNGMSLAKRARAWRLRPGLHPLVRERDGKLLMKRFLIPELQPVTHHQKLAVFDRKLLYIGGLDLNDRRYDTPEHNQPPAQTWHDTQVMVTGPVAQVAHDHLAEFLDTVAGRTAAKPAPGLLRTMSRPRVFNVARISPRTVVSELAQAHYDLVGRAKKLIYLETQFFRDRKLANRLVDAVKANPDLHLLVVLPGAPEEIAFDNSKGADQQYGEYLQARYVTRVAKAFGSQAFFATPVKPQNGGSGRAAVRGAPLIYVHAKLSVFDDTDAIISSANLNGRSFRWDTEAGLWLDRPKDVSAIRERCFRHWMPQDADVACFAPETAVAGWRARAFENARLPPVSRKGFLLPYPIRPAKRFGRNLPGMPEDIV</sequence>
<accession>A0A5S3PAY6</accession>
<organism evidence="11 12">
    <name type="scientific">Sulfitobacter sabulilitoris</name>
    <dbReference type="NCBI Taxonomy" id="2562655"/>
    <lineage>
        <taxon>Bacteria</taxon>
        <taxon>Pseudomonadati</taxon>
        <taxon>Pseudomonadota</taxon>
        <taxon>Alphaproteobacteria</taxon>
        <taxon>Rhodobacterales</taxon>
        <taxon>Roseobacteraceae</taxon>
        <taxon>Sulfitobacter</taxon>
    </lineage>
</organism>
<proteinExistence type="predicted"/>
<feature type="domain" description="PLD phosphodiesterase" evidence="10">
    <location>
        <begin position="211"/>
        <end position="238"/>
    </location>
</feature>
<dbReference type="SMART" id="SM00155">
    <property type="entry name" value="PLDc"/>
    <property type="match status" value="2"/>
</dbReference>
<evidence type="ECO:0000256" key="4">
    <source>
        <dbReference type="ARBA" id="ARBA00018392"/>
    </source>
</evidence>
<keyword evidence="8" id="KW-0443">Lipid metabolism</keyword>
<dbReference type="InterPro" id="IPR015679">
    <property type="entry name" value="PLipase_D_fam"/>
</dbReference>
<dbReference type="PANTHER" id="PTHR18896">
    <property type="entry name" value="PHOSPHOLIPASE D"/>
    <property type="match status" value="1"/>
</dbReference>
<evidence type="ECO:0000256" key="9">
    <source>
        <dbReference type="ARBA" id="ARBA00029594"/>
    </source>
</evidence>
<dbReference type="EMBL" id="VANS01000006">
    <property type="protein sequence ID" value="TMM50611.1"/>
    <property type="molecule type" value="Genomic_DNA"/>
</dbReference>
<dbReference type="Pfam" id="PF00614">
    <property type="entry name" value="PLDc"/>
    <property type="match status" value="1"/>
</dbReference>
<evidence type="ECO:0000256" key="3">
    <source>
        <dbReference type="ARBA" id="ARBA00004613"/>
    </source>
</evidence>
<reference evidence="11 12" key="1">
    <citation type="submission" date="2019-05" db="EMBL/GenBank/DDBJ databases">
        <title>Sulfitobacter sabulilitoris sp. nov., isolated from a marine sand.</title>
        <authorList>
            <person name="Yoon J.-H."/>
        </authorList>
    </citation>
    <scope>NUCLEOTIDE SEQUENCE [LARGE SCALE GENOMIC DNA]</scope>
    <source>
        <strain evidence="11 12">HSMS-29</strain>
    </source>
</reference>
<dbReference type="InterPro" id="IPR025202">
    <property type="entry name" value="PLD-like_dom"/>
</dbReference>
<dbReference type="CDD" id="cd09105">
    <property type="entry name" value="PLDc_vPLD1_2_like_2"/>
    <property type="match status" value="1"/>
</dbReference>
<keyword evidence="5" id="KW-0964">Secreted</keyword>
<evidence type="ECO:0000256" key="7">
    <source>
        <dbReference type="ARBA" id="ARBA00022801"/>
    </source>
</evidence>
<evidence type="ECO:0000256" key="5">
    <source>
        <dbReference type="ARBA" id="ARBA00022525"/>
    </source>
</evidence>
<name>A0A5S3PAY6_9RHOB</name>
<keyword evidence="12" id="KW-1185">Reference proteome</keyword>
<dbReference type="SUPFAM" id="SSF56024">
    <property type="entry name" value="Phospholipase D/nuclease"/>
    <property type="match status" value="2"/>
</dbReference>
<dbReference type="Pfam" id="PF13091">
    <property type="entry name" value="PLDc_2"/>
    <property type="match status" value="1"/>
</dbReference>
<evidence type="ECO:0000313" key="12">
    <source>
        <dbReference type="Proteomes" id="UP000309550"/>
    </source>
</evidence>
<feature type="domain" description="PLD phosphodiesterase" evidence="10">
    <location>
        <begin position="422"/>
        <end position="449"/>
    </location>
</feature>
<gene>
    <name evidence="11" type="ORF">FDT80_17300</name>
</gene>
<dbReference type="GO" id="GO:0004630">
    <property type="term" value="F:phospholipase D activity"/>
    <property type="evidence" value="ECO:0007669"/>
    <property type="project" value="UniProtKB-EC"/>
</dbReference>
<comment type="function">
    <text evidence="2">Could be a virulence factor.</text>
</comment>
<dbReference type="OrthoDB" id="8828485at2"/>
<evidence type="ECO:0000259" key="10">
    <source>
        <dbReference type="PROSITE" id="PS50035"/>
    </source>
</evidence>